<dbReference type="InterPro" id="IPR019337">
    <property type="entry name" value="Telomere_length_regulation_dom"/>
</dbReference>
<dbReference type="FunFam" id="1.25.40.720:FF:000001">
    <property type="entry name" value="Telomere length regulation protein TEL2"/>
    <property type="match status" value="1"/>
</dbReference>
<keyword evidence="8" id="KW-0539">Nucleus</keyword>
<dbReference type="STRING" id="113540.ENSSFOP00015028894"/>
<evidence type="ECO:0000256" key="2">
    <source>
        <dbReference type="ARBA" id="ARBA00004370"/>
    </source>
</evidence>
<dbReference type="InterPro" id="IPR057348">
    <property type="entry name" value="TELO2_ARM"/>
</dbReference>
<dbReference type="GO" id="GO:0042162">
    <property type="term" value="F:telomeric DNA binding"/>
    <property type="evidence" value="ECO:0007669"/>
    <property type="project" value="TreeGrafter"/>
</dbReference>
<dbReference type="PANTHER" id="PTHR15830">
    <property type="entry name" value="TELOMERE LENGTH REGULATION PROTEIN TEL2 FAMILY MEMBER"/>
    <property type="match status" value="1"/>
</dbReference>
<comment type="caution">
    <text evidence="12">The sequence shown here is derived from an EMBL/GenBank/DDBJ whole genome shotgun (WGS) entry which is preliminary data.</text>
</comment>
<dbReference type="FunFam" id="1.25.40.720:FF:000003">
    <property type="entry name" value="Telomere length regulation protein TEL2 homolog"/>
    <property type="match status" value="1"/>
</dbReference>
<dbReference type="AlphaFoldDB" id="A0A0P7WZA3"/>
<evidence type="ECO:0000256" key="5">
    <source>
        <dbReference type="ARBA" id="ARBA00018231"/>
    </source>
</evidence>
<sequence>MEAQRSETEVRLEVNRCIRTISTSRDAVEVVASLRTLAGYLPDGPHARASASEREEFDRAHYTMVLKVLVGGLHADWRQRLTSAEHTELWGAFFLQGQDKMVDILELYLQNGRVGALLWSRCQGPGSPDSPQLRETLLGRMVSLPDLMANRLYPHNRPLFLSAQYYSLLAQEFKFALDKTCKALKDGQDCSLRFVAQLLGKTCVQGHSEHLFKDLVPHLSASTRSDMVWQRVCWRLMEDIPDRWMESVVTGLVQVVTGPAALARILGNLVVKNKKSQFVLTHKLLLLQYKYETCVLRTLLGYLAQDRERRPLLIQVLRALCQAWSSSSSVRHTPVEQQLYLSRALLLCVSLLSEAELQELRAELMQCMLGGMQCHLDSNVVRIRRIGMVVGECLSSRLNTQEARLKFEYEQDEETKELVSMMDPFPPEDAVLTDRLDTLQISHCSKDKEMGSPEEPVTLTSHLESQGPPADKGSDSELDSDDELTPYDMSDDREMTKSAPPRYIRDCLEGLIFSEDPTRVELSLQAAEGLVRKNPSAAREVSVELTKVLLHLEDKYSTPSFLALRQAAMVALAVVDSIPVTEYLTTEFYSVNYSLRQRMDILEVLALSAQELSKPIAEQGRPSLPPSAAVTLVDPQSVPSNWRQVVEQRIQSKTRRFGKSGAPAPVTATPNRYASVAGFFFFPLLQSYDRPQVTFDLLGSDHLVLGRLVHTLGLLMHLAVNAPVATQMGRALLDFVWAIRYHTDQVVRQGVLFSVCAVFLSMPGQCLLAELSDHLLETRAWLADVAEGDADADCRTLAMQALVLLDKSLRTQLEPSALDLKS</sequence>
<dbReference type="EMBL" id="JARO02005120">
    <property type="protein sequence ID" value="KPP67314.1"/>
    <property type="molecule type" value="Genomic_DNA"/>
</dbReference>
<name>A0A0P7WZA3_SCLFO</name>
<evidence type="ECO:0000259" key="11">
    <source>
        <dbReference type="Pfam" id="PF25320"/>
    </source>
</evidence>
<dbReference type="GO" id="GO:0051083">
    <property type="term" value="P:'de novo' cotranslational protein folding"/>
    <property type="evidence" value="ECO:0007669"/>
    <property type="project" value="TreeGrafter"/>
</dbReference>
<keyword evidence="6" id="KW-0963">Cytoplasm</keyword>
<dbReference type="SUPFAM" id="SSF48371">
    <property type="entry name" value="ARM repeat"/>
    <property type="match status" value="1"/>
</dbReference>
<protein>
    <recommendedName>
        <fullName evidence="5">Telomere length regulation protein TEL2 homolog</fullName>
    </recommendedName>
</protein>
<dbReference type="Pfam" id="PF10193">
    <property type="entry name" value="Telomere_reg-2"/>
    <property type="match status" value="1"/>
</dbReference>
<proteinExistence type="inferred from homology"/>
<dbReference type="Gene3D" id="1.25.40.720">
    <property type="entry name" value="Telomere length regulation protein 2, C-terminal domain"/>
    <property type="match status" value="2"/>
</dbReference>
<gene>
    <name evidence="12" type="ORF">Z043_114116</name>
</gene>
<evidence type="ECO:0000256" key="3">
    <source>
        <dbReference type="ARBA" id="ARBA00004496"/>
    </source>
</evidence>
<accession>A0A0P7WZA3</accession>
<comment type="subcellular location">
    <subcellularLocation>
        <location evidence="3">Cytoplasm</location>
    </subcellularLocation>
    <subcellularLocation>
        <location evidence="2">Membrane</location>
    </subcellularLocation>
    <subcellularLocation>
        <location evidence="1">Nucleus</location>
    </subcellularLocation>
</comment>
<dbReference type="Proteomes" id="UP000034805">
    <property type="component" value="Unassembled WGS sequence"/>
</dbReference>
<evidence type="ECO:0000259" key="10">
    <source>
        <dbReference type="Pfam" id="PF10193"/>
    </source>
</evidence>
<dbReference type="GO" id="GO:0051879">
    <property type="term" value="F:Hsp90 protein binding"/>
    <property type="evidence" value="ECO:0007669"/>
    <property type="project" value="TreeGrafter"/>
</dbReference>
<feature type="region of interest" description="Disordered" evidence="9">
    <location>
        <begin position="444"/>
        <end position="500"/>
    </location>
</feature>
<evidence type="ECO:0000256" key="4">
    <source>
        <dbReference type="ARBA" id="ARBA00006133"/>
    </source>
</evidence>
<reference evidence="12 13" key="1">
    <citation type="submission" date="2015-08" db="EMBL/GenBank/DDBJ databases">
        <title>The genome of the Asian arowana (Scleropages formosus).</title>
        <authorList>
            <person name="Tan M.H."/>
            <person name="Gan H.M."/>
            <person name="Croft L.J."/>
            <person name="Austin C.M."/>
        </authorList>
    </citation>
    <scope>NUCLEOTIDE SEQUENCE [LARGE SCALE GENOMIC DNA]</scope>
    <source>
        <strain evidence="12">Aro1</strain>
    </source>
</reference>
<evidence type="ECO:0000313" key="13">
    <source>
        <dbReference type="Proteomes" id="UP000034805"/>
    </source>
</evidence>
<organism evidence="12 13">
    <name type="scientific">Scleropages formosus</name>
    <name type="common">Asian bonytongue</name>
    <name type="synonym">Osteoglossum formosum</name>
    <dbReference type="NCBI Taxonomy" id="113540"/>
    <lineage>
        <taxon>Eukaryota</taxon>
        <taxon>Metazoa</taxon>
        <taxon>Chordata</taxon>
        <taxon>Craniata</taxon>
        <taxon>Vertebrata</taxon>
        <taxon>Euteleostomi</taxon>
        <taxon>Actinopterygii</taxon>
        <taxon>Neopterygii</taxon>
        <taxon>Teleostei</taxon>
        <taxon>Osteoglossocephala</taxon>
        <taxon>Osteoglossomorpha</taxon>
        <taxon>Osteoglossiformes</taxon>
        <taxon>Osteoglossidae</taxon>
        <taxon>Scleropages</taxon>
    </lineage>
</organism>
<dbReference type="GO" id="GO:0005829">
    <property type="term" value="C:cytosol"/>
    <property type="evidence" value="ECO:0007669"/>
    <property type="project" value="TreeGrafter"/>
</dbReference>
<dbReference type="InterPro" id="IPR016024">
    <property type="entry name" value="ARM-type_fold"/>
</dbReference>
<evidence type="ECO:0000313" key="12">
    <source>
        <dbReference type="EMBL" id="KPP67314.1"/>
    </source>
</evidence>
<dbReference type="InterPro" id="IPR051970">
    <property type="entry name" value="TEL2_Regulation"/>
</dbReference>
<evidence type="ECO:0000256" key="9">
    <source>
        <dbReference type="SAM" id="MobiDB-lite"/>
    </source>
</evidence>
<dbReference type="GO" id="GO:0005634">
    <property type="term" value="C:nucleus"/>
    <property type="evidence" value="ECO:0007669"/>
    <property type="project" value="UniProtKB-SubCell"/>
</dbReference>
<dbReference type="Pfam" id="PF25320">
    <property type="entry name" value="TELO2_ARM"/>
    <property type="match status" value="1"/>
</dbReference>
<evidence type="ECO:0000256" key="1">
    <source>
        <dbReference type="ARBA" id="ARBA00004123"/>
    </source>
</evidence>
<evidence type="ECO:0000256" key="8">
    <source>
        <dbReference type="ARBA" id="ARBA00023242"/>
    </source>
</evidence>
<dbReference type="GO" id="GO:0016020">
    <property type="term" value="C:membrane"/>
    <property type="evidence" value="ECO:0007669"/>
    <property type="project" value="UniProtKB-SubCell"/>
</dbReference>
<feature type="domain" description="Telomere length regulation protein conserved" evidence="10">
    <location>
        <begin position="501"/>
        <end position="609"/>
    </location>
</feature>
<keyword evidence="7" id="KW-0472">Membrane</keyword>
<dbReference type="PANTHER" id="PTHR15830:SF10">
    <property type="entry name" value="TELOMERE LENGTH REGULATION PROTEIN TEL2 HOMOLOG"/>
    <property type="match status" value="1"/>
</dbReference>
<dbReference type="InterPro" id="IPR038528">
    <property type="entry name" value="TEL2_C_sf"/>
</dbReference>
<feature type="compositionally biased region" description="Acidic residues" evidence="9">
    <location>
        <begin position="476"/>
        <end position="489"/>
    </location>
</feature>
<evidence type="ECO:0000256" key="6">
    <source>
        <dbReference type="ARBA" id="ARBA00022490"/>
    </source>
</evidence>
<comment type="similarity">
    <text evidence="4">Belongs to the TEL2 family.</text>
</comment>
<evidence type="ECO:0000256" key="7">
    <source>
        <dbReference type="ARBA" id="ARBA00023136"/>
    </source>
</evidence>
<feature type="domain" description="TELO2 ARM repeat" evidence="11">
    <location>
        <begin position="307"/>
        <end position="400"/>
    </location>
</feature>